<sequence length="20" mass="2555">MFSCTYKRTFQCMRFLCFEL</sequence>
<dbReference type="EMBL" id="GGEC01050730">
    <property type="protein sequence ID" value="MBX31214.1"/>
    <property type="molecule type" value="Transcribed_RNA"/>
</dbReference>
<proteinExistence type="predicted"/>
<protein>
    <submittedName>
        <fullName evidence="1">Uncharacterized protein</fullName>
    </submittedName>
</protein>
<dbReference type="AlphaFoldDB" id="A0A2P2MLW2"/>
<accession>A0A2P2MLW2</accession>
<organism evidence="1">
    <name type="scientific">Rhizophora mucronata</name>
    <name type="common">Asiatic mangrove</name>
    <dbReference type="NCBI Taxonomy" id="61149"/>
    <lineage>
        <taxon>Eukaryota</taxon>
        <taxon>Viridiplantae</taxon>
        <taxon>Streptophyta</taxon>
        <taxon>Embryophyta</taxon>
        <taxon>Tracheophyta</taxon>
        <taxon>Spermatophyta</taxon>
        <taxon>Magnoliopsida</taxon>
        <taxon>eudicotyledons</taxon>
        <taxon>Gunneridae</taxon>
        <taxon>Pentapetalae</taxon>
        <taxon>rosids</taxon>
        <taxon>fabids</taxon>
        <taxon>Malpighiales</taxon>
        <taxon>Rhizophoraceae</taxon>
        <taxon>Rhizophora</taxon>
    </lineage>
</organism>
<name>A0A2P2MLW2_RHIMU</name>
<evidence type="ECO:0000313" key="1">
    <source>
        <dbReference type="EMBL" id="MBX31214.1"/>
    </source>
</evidence>
<reference evidence="1" key="1">
    <citation type="submission" date="2018-02" db="EMBL/GenBank/DDBJ databases">
        <title>Rhizophora mucronata_Transcriptome.</title>
        <authorList>
            <person name="Meera S.P."/>
            <person name="Sreeshan A."/>
            <person name="Augustine A."/>
        </authorList>
    </citation>
    <scope>NUCLEOTIDE SEQUENCE</scope>
    <source>
        <tissue evidence="1">Leaf</tissue>
    </source>
</reference>